<name>A0A0W0R6F6_9GAMM</name>
<proteinExistence type="predicted"/>
<accession>A0A0W0R6F6</accession>
<comment type="caution">
    <text evidence="1">The sequence shown here is derived from an EMBL/GenBank/DDBJ whole genome shotgun (WGS) entry which is preliminary data.</text>
</comment>
<dbReference type="STRING" id="45056.Lade_1305"/>
<keyword evidence="2" id="KW-1185">Reference proteome</keyword>
<evidence type="ECO:0000313" key="1">
    <source>
        <dbReference type="EMBL" id="KTC66647.1"/>
    </source>
</evidence>
<dbReference type="Proteomes" id="UP000054859">
    <property type="component" value="Unassembled WGS sequence"/>
</dbReference>
<gene>
    <name evidence="1" type="ORF">Lade_1305</name>
</gene>
<reference evidence="1 2" key="1">
    <citation type="submission" date="2015-11" db="EMBL/GenBank/DDBJ databases">
        <title>Identification of large and diverse effector repertoires of 38 Legionella species.</title>
        <authorList>
            <person name="Burstein D."/>
            <person name="Amaro F."/>
            <person name="Zusman T."/>
            <person name="Lifshitz Z."/>
            <person name="Cohen O."/>
            <person name="Gilbert J.A."/>
            <person name="Pupko T."/>
            <person name="Shuman H.A."/>
            <person name="Segal G."/>
        </authorList>
    </citation>
    <scope>NUCLEOTIDE SEQUENCE [LARGE SCALE GENOMIC DNA]</scope>
    <source>
        <strain evidence="1 2">1762-AUS-E</strain>
    </source>
</reference>
<organism evidence="1 2">
    <name type="scientific">Legionella adelaidensis</name>
    <dbReference type="NCBI Taxonomy" id="45056"/>
    <lineage>
        <taxon>Bacteria</taxon>
        <taxon>Pseudomonadati</taxon>
        <taxon>Pseudomonadota</taxon>
        <taxon>Gammaproteobacteria</taxon>
        <taxon>Legionellales</taxon>
        <taxon>Legionellaceae</taxon>
        <taxon>Legionella</taxon>
    </lineage>
</organism>
<evidence type="ECO:0000313" key="2">
    <source>
        <dbReference type="Proteomes" id="UP000054859"/>
    </source>
</evidence>
<dbReference type="EMBL" id="LNKA01000001">
    <property type="protein sequence ID" value="KTC66647.1"/>
    <property type="molecule type" value="Genomic_DNA"/>
</dbReference>
<dbReference type="RefSeq" id="WP_058462304.1">
    <property type="nucleotide sequence ID" value="NZ_CAAAHS010000010.1"/>
</dbReference>
<dbReference type="PATRIC" id="fig|45056.6.peg.1347"/>
<sequence length="368" mass="43395">MPEYSHAEMHRIFRYEGHDPKNVGKVLPGPANSPEAGTQVLKDWNRRMESYYINGVMLKDILEREFDPAKHTKIWDEERQKEVIVFNDIQAIKEFFLHHLLLNDQERESWNHTKQQLEALNENADFGDLAINNHKVNDLLQAEFDPEKHEKIIDEQTQQEKIKFKDDKSLFEFMARHMLPPQKEFLLGAYLQHLHQSGLPHATNTVIYGALVDNDVMLSQPEVRVDFVPNEQGLFIREHNTYETRRDLETGEYVKPKDGGFFAKTTTEVMFTAWRNNENMEMKLEVKNLQTESQKELKHIFEPRNVLQKIMDFFSNIGDKIRSVFSKDRDVDFRKAQELLKTKLQEEKAELKKETVEQPAQESRIKTL</sequence>
<dbReference type="AlphaFoldDB" id="A0A0W0R6F6"/>
<protein>
    <submittedName>
        <fullName evidence="1">Uncharacterized protein</fullName>
    </submittedName>
</protein>